<dbReference type="InterPro" id="IPR036875">
    <property type="entry name" value="Znf_CCHC_sf"/>
</dbReference>
<accession>A0AAW1V6G3</accession>
<dbReference type="GO" id="GO:0008270">
    <property type="term" value="F:zinc ion binding"/>
    <property type="evidence" value="ECO:0007669"/>
    <property type="project" value="InterPro"/>
</dbReference>
<gene>
    <name evidence="1" type="ORF">WA026_023842</name>
</gene>
<dbReference type="Proteomes" id="UP001431783">
    <property type="component" value="Unassembled WGS sequence"/>
</dbReference>
<reference evidence="1 2" key="1">
    <citation type="submission" date="2023-03" db="EMBL/GenBank/DDBJ databases">
        <title>Genome insight into feeding habits of ladybird beetles.</title>
        <authorList>
            <person name="Li H.-S."/>
            <person name="Huang Y.-H."/>
            <person name="Pang H."/>
        </authorList>
    </citation>
    <scope>NUCLEOTIDE SEQUENCE [LARGE SCALE GENOMIC DNA]</scope>
    <source>
        <strain evidence="1">SYSU_2023b</strain>
        <tissue evidence="1">Whole body</tissue>
    </source>
</reference>
<comment type="caution">
    <text evidence="1">The sequence shown here is derived from an EMBL/GenBank/DDBJ whole genome shotgun (WGS) entry which is preliminary data.</text>
</comment>
<sequence>MFHDSFNNLNGQHVSCVSSFLSLEKGRRKEVEFEDIIAIADLKCAVIKGSSAPSGQMKMEPEFMYVQGGRDRHHHSVRNVRKSSITELQQCKVCGEKNHTSNRCFPKESFCYFCKIQGHLSPMCPTRKQTQYGQNSNVSDKADQHYVEVPNSEQNSEIFNFFEEEDYTSYSIQDSVKPIVMNIQVDNGRFLSLNLDTG</sequence>
<name>A0AAW1V6G3_9CUCU</name>
<dbReference type="SUPFAM" id="SSF57756">
    <property type="entry name" value="Retrovirus zinc finger-like domains"/>
    <property type="match status" value="1"/>
</dbReference>
<evidence type="ECO:0000313" key="2">
    <source>
        <dbReference type="Proteomes" id="UP001431783"/>
    </source>
</evidence>
<organism evidence="1 2">
    <name type="scientific">Henosepilachna vigintioctopunctata</name>
    <dbReference type="NCBI Taxonomy" id="420089"/>
    <lineage>
        <taxon>Eukaryota</taxon>
        <taxon>Metazoa</taxon>
        <taxon>Ecdysozoa</taxon>
        <taxon>Arthropoda</taxon>
        <taxon>Hexapoda</taxon>
        <taxon>Insecta</taxon>
        <taxon>Pterygota</taxon>
        <taxon>Neoptera</taxon>
        <taxon>Endopterygota</taxon>
        <taxon>Coleoptera</taxon>
        <taxon>Polyphaga</taxon>
        <taxon>Cucujiformia</taxon>
        <taxon>Coccinelloidea</taxon>
        <taxon>Coccinellidae</taxon>
        <taxon>Epilachninae</taxon>
        <taxon>Epilachnini</taxon>
        <taxon>Henosepilachna</taxon>
    </lineage>
</organism>
<protein>
    <recommendedName>
        <fullName evidence="3">CCHC-type domain-containing protein</fullName>
    </recommendedName>
</protein>
<evidence type="ECO:0008006" key="3">
    <source>
        <dbReference type="Google" id="ProtNLM"/>
    </source>
</evidence>
<dbReference type="EMBL" id="JARQZJ010000120">
    <property type="protein sequence ID" value="KAK9887675.1"/>
    <property type="molecule type" value="Genomic_DNA"/>
</dbReference>
<keyword evidence="2" id="KW-1185">Reference proteome</keyword>
<dbReference type="AlphaFoldDB" id="A0AAW1V6G3"/>
<proteinExistence type="predicted"/>
<dbReference type="GO" id="GO:0003676">
    <property type="term" value="F:nucleic acid binding"/>
    <property type="evidence" value="ECO:0007669"/>
    <property type="project" value="InterPro"/>
</dbReference>
<evidence type="ECO:0000313" key="1">
    <source>
        <dbReference type="EMBL" id="KAK9887675.1"/>
    </source>
</evidence>
<dbReference type="Gene3D" id="4.10.60.10">
    <property type="entry name" value="Zinc finger, CCHC-type"/>
    <property type="match status" value="1"/>
</dbReference>